<gene>
    <name evidence="2" type="ORF">V6N12_057028</name>
</gene>
<comment type="caution">
    <text evidence="2">The sequence shown here is derived from an EMBL/GenBank/DDBJ whole genome shotgun (WGS) entry which is preliminary data.</text>
</comment>
<feature type="compositionally biased region" description="Basic and acidic residues" evidence="1">
    <location>
        <begin position="167"/>
        <end position="178"/>
    </location>
</feature>
<evidence type="ECO:0000313" key="2">
    <source>
        <dbReference type="EMBL" id="KAK8535512.1"/>
    </source>
</evidence>
<organism evidence="2 3">
    <name type="scientific">Hibiscus sabdariffa</name>
    <name type="common">roselle</name>
    <dbReference type="NCBI Taxonomy" id="183260"/>
    <lineage>
        <taxon>Eukaryota</taxon>
        <taxon>Viridiplantae</taxon>
        <taxon>Streptophyta</taxon>
        <taxon>Embryophyta</taxon>
        <taxon>Tracheophyta</taxon>
        <taxon>Spermatophyta</taxon>
        <taxon>Magnoliopsida</taxon>
        <taxon>eudicotyledons</taxon>
        <taxon>Gunneridae</taxon>
        <taxon>Pentapetalae</taxon>
        <taxon>rosids</taxon>
        <taxon>malvids</taxon>
        <taxon>Malvales</taxon>
        <taxon>Malvaceae</taxon>
        <taxon>Malvoideae</taxon>
        <taxon>Hibiscus</taxon>
    </lineage>
</organism>
<dbReference type="EMBL" id="JBBPBM010000030">
    <property type="protein sequence ID" value="KAK8535512.1"/>
    <property type="molecule type" value="Genomic_DNA"/>
</dbReference>
<reference evidence="2 3" key="1">
    <citation type="journal article" date="2024" name="G3 (Bethesda)">
        <title>Genome assembly of Hibiscus sabdariffa L. provides insights into metabolisms of medicinal natural products.</title>
        <authorList>
            <person name="Kim T."/>
        </authorList>
    </citation>
    <scope>NUCLEOTIDE SEQUENCE [LARGE SCALE GENOMIC DNA]</scope>
    <source>
        <strain evidence="2">TK-2024</strain>
        <tissue evidence="2">Old leaves</tissue>
    </source>
</reference>
<accession>A0ABR2DCX1</accession>
<feature type="region of interest" description="Disordered" evidence="1">
    <location>
        <begin position="167"/>
        <end position="195"/>
    </location>
</feature>
<keyword evidence="3" id="KW-1185">Reference proteome</keyword>
<evidence type="ECO:0000256" key="1">
    <source>
        <dbReference type="SAM" id="MobiDB-lite"/>
    </source>
</evidence>
<proteinExistence type="predicted"/>
<protein>
    <submittedName>
        <fullName evidence="2">Uncharacterized protein</fullName>
    </submittedName>
</protein>
<name>A0ABR2DCX1_9ROSI</name>
<sequence>MPSVPTGWTVWRWVLFRGPRGFWVWPWWFYRRERGWISSSGGVRWWSGVEYCGQRWGYGGQRRLGPVVFAWGKLDSGGWTRGVKGEGGTFLWMYRSAVMASGPRLTHGRSEVSSMAGDVAMFMGNLKCLEVELSVLENVVLHSKEQSNETERWVVAKLFTTRKVEGEDMRGKGSDSCKGKPIVYNNPAGTRGGGR</sequence>
<dbReference type="Proteomes" id="UP001472677">
    <property type="component" value="Unassembled WGS sequence"/>
</dbReference>
<evidence type="ECO:0000313" key="3">
    <source>
        <dbReference type="Proteomes" id="UP001472677"/>
    </source>
</evidence>